<reference evidence="2" key="1">
    <citation type="journal article" date="2018" name="Genome Biol.">
        <title>SKESA: strategic k-mer extension for scrupulous assemblies.</title>
        <authorList>
            <person name="Souvorov A."/>
            <person name="Agarwala R."/>
            <person name="Lipman D.J."/>
        </authorList>
    </citation>
    <scope>NUCLEOTIDE SEQUENCE</scope>
    <source>
        <strain evidence="2">MA.RK_08:MF0016603R</strain>
    </source>
</reference>
<reference evidence="2" key="2">
    <citation type="submission" date="2020-02" db="EMBL/GenBank/DDBJ databases">
        <authorList>
            <consortium name="NCBI Pathogen Detection Project"/>
        </authorList>
    </citation>
    <scope>NUCLEOTIDE SEQUENCE</scope>
    <source>
        <strain evidence="2">MA.RK_08:MF0016603R</strain>
    </source>
</reference>
<organism evidence="2">
    <name type="scientific">Salmonella enterica</name>
    <name type="common">Salmonella choleraesuis</name>
    <dbReference type="NCBI Taxonomy" id="28901"/>
    <lineage>
        <taxon>Bacteria</taxon>
        <taxon>Pseudomonadati</taxon>
        <taxon>Pseudomonadota</taxon>
        <taxon>Gammaproteobacteria</taxon>
        <taxon>Enterobacterales</taxon>
        <taxon>Enterobacteriaceae</taxon>
        <taxon>Salmonella</taxon>
    </lineage>
</organism>
<accession>A0A760VJK1</accession>
<evidence type="ECO:0000313" key="2">
    <source>
        <dbReference type="EMBL" id="HAG2747847.1"/>
    </source>
</evidence>
<dbReference type="PANTHER" id="PTHR34413:SF2">
    <property type="entry name" value="PROPHAGE TAIL FIBER ASSEMBLY PROTEIN HOMOLOG TFAE-RELATED"/>
    <property type="match status" value="1"/>
</dbReference>
<dbReference type="EMBL" id="DAAXVN010000007">
    <property type="protein sequence ID" value="HAG2747847.1"/>
    <property type="molecule type" value="Genomic_DNA"/>
</dbReference>
<dbReference type="Pfam" id="PF14301">
    <property type="entry name" value="DUF4376"/>
    <property type="match status" value="1"/>
</dbReference>
<name>A0A760VJK1_SALER</name>
<sequence>MAFKMSSEAQTIKVFNLRADTNEFIGTGDASVPPHTGLPANCTDIAPPDIPASHIAVFDPETETWSLNEDHRGETVYDTQTGNPIYISEPGPLPENATTLAPTSPVDKFENGQWVADLNAALMLKNTEINAWRDAQENGKVIFTWNNRQWDASKASQDRITPVLELAATQGLPEGFFWTDANNNDVTVTVDDLNNISNGIKKAIVEQGWKIHERQRQMKKEINDMSSVTDILSYTPCWE</sequence>
<comment type="caution">
    <text evidence="2">The sequence shown here is derived from an EMBL/GenBank/DDBJ whole genome shotgun (WGS) entry which is preliminary data.</text>
</comment>
<dbReference type="PANTHER" id="PTHR34413">
    <property type="entry name" value="PROPHAGE TAIL FIBER ASSEMBLY PROTEIN HOMOLOG TFAE-RELATED-RELATED"/>
    <property type="match status" value="1"/>
</dbReference>
<protein>
    <submittedName>
        <fullName evidence="2">DUF4376 domain-containing protein</fullName>
    </submittedName>
</protein>
<dbReference type="InterPro" id="IPR025484">
    <property type="entry name" value="DUF4376"/>
</dbReference>
<proteinExistence type="predicted"/>
<dbReference type="AlphaFoldDB" id="A0A760VJK1"/>
<evidence type="ECO:0000259" key="1">
    <source>
        <dbReference type="Pfam" id="PF14301"/>
    </source>
</evidence>
<dbReference type="InterPro" id="IPR051220">
    <property type="entry name" value="TFA_Chaperone"/>
</dbReference>
<feature type="domain" description="DUF4376" evidence="1">
    <location>
        <begin position="125"/>
        <end position="224"/>
    </location>
</feature>
<gene>
    <name evidence="2" type="ORF">G8Y41_002658</name>
</gene>